<evidence type="ECO:0000313" key="3">
    <source>
        <dbReference type="Proteomes" id="UP001186944"/>
    </source>
</evidence>
<protein>
    <submittedName>
        <fullName evidence="2">Uncharacterized protein</fullName>
    </submittedName>
</protein>
<proteinExistence type="predicted"/>
<keyword evidence="3" id="KW-1185">Reference proteome</keyword>
<evidence type="ECO:0000256" key="1">
    <source>
        <dbReference type="SAM" id="Phobius"/>
    </source>
</evidence>
<dbReference type="Proteomes" id="UP001186944">
    <property type="component" value="Unassembled WGS sequence"/>
</dbReference>
<feature type="transmembrane region" description="Helical" evidence="1">
    <location>
        <begin position="147"/>
        <end position="168"/>
    </location>
</feature>
<name>A0AA88Y731_PINIB</name>
<keyword evidence="1" id="KW-1133">Transmembrane helix</keyword>
<sequence>MSSGAVTCGCLGMLVCLVLQVVGLATPYWYVLEYGLVSLNAGLFQLCLTDKCYTYISYGFSWSIDYIGLTGSQCLGALLLLIGLIVGLAGCSNQNQRAPVQNIAGLAIGASACLIAGIIWFIVRFYINYDTYFSLFSSILGIKLGYSFYLCAVSAGLTFVLAITMCIVGSNMQAPAVAPVAQQPGNALVVMNTQQQHSHTAYPNNYGPYPPNYGQPMQAAPSYAAPYGPEGSNPGPVVEPVKTGIP</sequence>
<organism evidence="2 3">
    <name type="scientific">Pinctada imbricata</name>
    <name type="common">Atlantic pearl-oyster</name>
    <name type="synonym">Pinctada martensii</name>
    <dbReference type="NCBI Taxonomy" id="66713"/>
    <lineage>
        <taxon>Eukaryota</taxon>
        <taxon>Metazoa</taxon>
        <taxon>Spiralia</taxon>
        <taxon>Lophotrochozoa</taxon>
        <taxon>Mollusca</taxon>
        <taxon>Bivalvia</taxon>
        <taxon>Autobranchia</taxon>
        <taxon>Pteriomorphia</taxon>
        <taxon>Pterioida</taxon>
        <taxon>Pterioidea</taxon>
        <taxon>Pteriidae</taxon>
        <taxon>Pinctada</taxon>
    </lineage>
</organism>
<gene>
    <name evidence="2" type="ORF">FSP39_023010</name>
</gene>
<dbReference type="EMBL" id="VSWD01000009">
    <property type="protein sequence ID" value="KAK3094019.1"/>
    <property type="molecule type" value="Genomic_DNA"/>
</dbReference>
<keyword evidence="1" id="KW-0472">Membrane</keyword>
<dbReference type="AlphaFoldDB" id="A0AA88Y731"/>
<dbReference type="Gene3D" id="1.20.140.150">
    <property type="match status" value="1"/>
</dbReference>
<keyword evidence="1" id="KW-0812">Transmembrane</keyword>
<comment type="caution">
    <text evidence="2">The sequence shown here is derived from an EMBL/GenBank/DDBJ whole genome shotgun (WGS) entry which is preliminary data.</text>
</comment>
<reference evidence="2" key="1">
    <citation type="submission" date="2019-08" db="EMBL/GenBank/DDBJ databases">
        <title>The improved chromosome-level genome for the pearl oyster Pinctada fucata martensii using PacBio sequencing and Hi-C.</title>
        <authorList>
            <person name="Zheng Z."/>
        </authorList>
    </citation>
    <scope>NUCLEOTIDE SEQUENCE</scope>
    <source>
        <strain evidence="2">ZZ-2019</strain>
        <tissue evidence="2">Adductor muscle</tissue>
    </source>
</reference>
<accession>A0AA88Y731</accession>
<evidence type="ECO:0000313" key="2">
    <source>
        <dbReference type="EMBL" id="KAK3094019.1"/>
    </source>
</evidence>
<feature type="transmembrane region" description="Helical" evidence="1">
    <location>
        <begin position="103"/>
        <end position="127"/>
    </location>
</feature>
<feature type="transmembrane region" description="Helical" evidence="1">
    <location>
        <begin position="66"/>
        <end position="91"/>
    </location>
</feature>